<dbReference type="Proteomes" id="UP000271098">
    <property type="component" value="Unassembled WGS sequence"/>
</dbReference>
<gene>
    <name evidence="1" type="ORF">GPUH_LOCUS653</name>
</gene>
<dbReference type="AlphaFoldDB" id="A0A3P6Q6L3"/>
<evidence type="ECO:0000313" key="1">
    <source>
        <dbReference type="EMBL" id="VDK28464.1"/>
    </source>
</evidence>
<proteinExistence type="predicted"/>
<organism evidence="1 2">
    <name type="scientific">Gongylonema pulchrum</name>
    <dbReference type="NCBI Taxonomy" id="637853"/>
    <lineage>
        <taxon>Eukaryota</taxon>
        <taxon>Metazoa</taxon>
        <taxon>Ecdysozoa</taxon>
        <taxon>Nematoda</taxon>
        <taxon>Chromadorea</taxon>
        <taxon>Rhabditida</taxon>
        <taxon>Spirurina</taxon>
        <taxon>Spiruromorpha</taxon>
        <taxon>Spiruroidea</taxon>
        <taxon>Gongylonematidae</taxon>
        <taxon>Gongylonema</taxon>
    </lineage>
</organism>
<sequence length="361" mass="40009">MEQFIGEWLTEEHPNSTLPVNSGKDISSNTGPFWKSNPEYDKKLKFMDLPAESRKNCVSPQLEQLIEEWLAEQEETTNLALPINNLKPSSGWITSADLAKLPSEQVICEASDSGSIELIELQPNATMKLQYAKGNQNKTVVSRSALLAHTMLSEIRTTGVRFTDSTKLFGNTVETENFSLVLPTVQKFGLASYPPHNSVSSALPSQKSIDYEYGLNPFSLQISTDTEVELYPFPRQICTKYEDGSNPLSRKNLTGEEIEANAFSFQIATEDETGLNVVPSQNYGEGYFRSGPSTQKKSADDRTQANLTAGYSSDCPFQSKLCANYIDNNVPETLQILTYRKLMSPESKDVKIDGLSLSGSH</sequence>
<protein>
    <submittedName>
        <fullName evidence="1">Uncharacterized protein</fullName>
    </submittedName>
</protein>
<evidence type="ECO:0000313" key="2">
    <source>
        <dbReference type="Proteomes" id="UP000271098"/>
    </source>
</evidence>
<accession>A0A3P6Q6L3</accession>
<keyword evidence="2" id="KW-1185">Reference proteome</keyword>
<name>A0A3P6Q6L3_9BILA</name>
<dbReference type="EMBL" id="UYRT01000626">
    <property type="protein sequence ID" value="VDK28464.1"/>
    <property type="molecule type" value="Genomic_DNA"/>
</dbReference>
<reference evidence="1 2" key="1">
    <citation type="submission" date="2018-11" db="EMBL/GenBank/DDBJ databases">
        <authorList>
            <consortium name="Pathogen Informatics"/>
        </authorList>
    </citation>
    <scope>NUCLEOTIDE SEQUENCE [LARGE SCALE GENOMIC DNA]</scope>
</reference>